<dbReference type="Pfam" id="PF20704">
    <property type="entry name" value="KH_NucS_shadow"/>
    <property type="match status" value="1"/>
</dbReference>
<accession>A0ABR5F402</accession>
<keyword evidence="2" id="KW-1185">Reference proteome</keyword>
<dbReference type="NCBIfam" id="NF040488">
    <property type="entry name" value="SCO5389_fam"/>
    <property type="match status" value="1"/>
</dbReference>
<dbReference type="Proteomes" id="UP000035425">
    <property type="component" value="Unassembled WGS sequence"/>
</dbReference>
<proteinExistence type="predicted"/>
<comment type="caution">
    <text evidence="1">The sequence shown here is derived from an EMBL/GenBank/DDBJ whole genome shotgun (WGS) entry which is preliminary data.</text>
</comment>
<dbReference type="RefSeq" id="WP_047223102.1">
    <property type="nucleotide sequence ID" value="NZ_JWIO01000015.1"/>
</dbReference>
<sequence length="130" mass="14336">MSLTVSPDLLAQAERGHVPDDAFLTCVRDSLPYAYELVERLAGELPGSDRDFTDNLVPPPDDAAQGQLLRAMASTSIRAALEQRFGVALAFQNCHRLAAFRPQAVGGEQYRRFVSNESQVLNQQPEFVNC</sequence>
<name>A0ABR5F402_9ACTN</name>
<protein>
    <submittedName>
        <fullName evidence="1">Uncharacterized protein</fullName>
    </submittedName>
</protein>
<evidence type="ECO:0000313" key="1">
    <source>
        <dbReference type="EMBL" id="KLL11419.1"/>
    </source>
</evidence>
<gene>
    <name evidence="1" type="ORF">FrCorBMG51_11760</name>
</gene>
<dbReference type="EMBL" id="JWIO01000015">
    <property type="protein sequence ID" value="KLL11419.1"/>
    <property type="molecule type" value="Genomic_DNA"/>
</dbReference>
<reference evidence="1 2" key="1">
    <citation type="submission" date="2014-12" db="EMBL/GenBank/DDBJ databases">
        <title>Frankia sp. BMG5.1 draft genome.</title>
        <authorList>
            <person name="Gtari M."/>
            <person name="Ghodhbane-Gtari F."/>
            <person name="Nouioui I."/>
            <person name="Ktari A."/>
            <person name="Hezbri K."/>
            <person name="Mimouni W."/>
            <person name="Sbissi I."/>
            <person name="Ayari A."/>
            <person name="Yamanaka T."/>
            <person name="Normand P."/>
            <person name="Tisa L.S."/>
            <person name="Boudabous A."/>
        </authorList>
    </citation>
    <scope>NUCLEOTIDE SEQUENCE [LARGE SCALE GENOMIC DNA]</scope>
    <source>
        <strain evidence="1 2">BMG5.1</strain>
    </source>
</reference>
<organism evidence="1 2">
    <name type="scientific">Protofrankia coriariae</name>
    <dbReference type="NCBI Taxonomy" id="1562887"/>
    <lineage>
        <taxon>Bacteria</taxon>
        <taxon>Bacillati</taxon>
        <taxon>Actinomycetota</taxon>
        <taxon>Actinomycetes</taxon>
        <taxon>Frankiales</taxon>
        <taxon>Frankiaceae</taxon>
        <taxon>Protofrankia</taxon>
    </lineage>
</organism>
<evidence type="ECO:0000313" key="2">
    <source>
        <dbReference type="Proteomes" id="UP000035425"/>
    </source>
</evidence>